<feature type="transmembrane region" description="Helical" evidence="6">
    <location>
        <begin position="62"/>
        <end position="88"/>
    </location>
</feature>
<keyword evidence="3 6" id="KW-0812">Transmembrane</keyword>
<name>A0A849K157_9BURK</name>
<evidence type="ECO:0000256" key="5">
    <source>
        <dbReference type="ARBA" id="ARBA00023136"/>
    </source>
</evidence>
<feature type="transmembrane region" description="Helical" evidence="6">
    <location>
        <begin position="155"/>
        <end position="176"/>
    </location>
</feature>
<gene>
    <name evidence="7" type="ORF">HK415_02415</name>
</gene>
<evidence type="ECO:0000256" key="4">
    <source>
        <dbReference type="ARBA" id="ARBA00022989"/>
    </source>
</evidence>
<dbReference type="Pfam" id="PF01594">
    <property type="entry name" value="AI-2E_transport"/>
    <property type="match status" value="1"/>
</dbReference>
<dbReference type="InterPro" id="IPR002549">
    <property type="entry name" value="AI-2E-like"/>
</dbReference>
<sequence>MQFTPTQKRAAAWAAIAVLAVLALRALGPVLTPFVVAGVLAYALTPLVDRLDALGRGRMPRFLAVVIVELLLILVLFCLVLLVIPVLVKEIPLIREQLPLVLDNLHATLSPWLKQFGVNIALDLASLRALLVEYLNANWGESFGSLWSSLKVGGSVVLTVIGYTVLVPVALFYLLLDWKHVVAQALTLVPPRARPSVDSFATEADQVLGQYLRGQLLVMVTMAIFYSTGLALFGLDLAVPIGVFTGLAMFVPYIGFGIGLVLAVLAGVLEFASAKAFVMVGTVYGLGQVVEGFYLTPRLVGERIGLHPLAVIFALLAFGQLFGFVGVLVALPASAVLLVAIRRVRSGYLASRLYHS</sequence>
<evidence type="ECO:0000313" key="8">
    <source>
        <dbReference type="Proteomes" id="UP000552954"/>
    </source>
</evidence>
<evidence type="ECO:0000256" key="1">
    <source>
        <dbReference type="ARBA" id="ARBA00004141"/>
    </source>
</evidence>
<evidence type="ECO:0000256" key="6">
    <source>
        <dbReference type="SAM" id="Phobius"/>
    </source>
</evidence>
<dbReference type="Proteomes" id="UP000552954">
    <property type="component" value="Unassembled WGS sequence"/>
</dbReference>
<dbReference type="AlphaFoldDB" id="A0A849K157"/>
<comment type="similarity">
    <text evidence="2">Belongs to the autoinducer-2 exporter (AI-2E) (TC 2.A.86) family.</text>
</comment>
<feature type="transmembrane region" description="Helical" evidence="6">
    <location>
        <begin position="276"/>
        <end position="296"/>
    </location>
</feature>
<comment type="caution">
    <text evidence="7">The sequence shown here is derived from an EMBL/GenBank/DDBJ whole genome shotgun (WGS) entry which is preliminary data.</text>
</comment>
<dbReference type="EMBL" id="JABFCS010000001">
    <property type="protein sequence ID" value="NNU42252.1"/>
    <property type="molecule type" value="Genomic_DNA"/>
</dbReference>
<dbReference type="PANTHER" id="PTHR21716">
    <property type="entry name" value="TRANSMEMBRANE PROTEIN"/>
    <property type="match status" value="1"/>
</dbReference>
<accession>A0A849K157</accession>
<keyword evidence="5 6" id="KW-0472">Membrane</keyword>
<feature type="transmembrane region" description="Helical" evidence="6">
    <location>
        <begin position="216"/>
        <end position="235"/>
    </location>
</feature>
<dbReference type="GO" id="GO:0055085">
    <property type="term" value="P:transmembrane transport"/>
    <property type="evidence" value="ECO:0007669"/>
    <property type="project" value="TreeGrafter"/>
</dbReference>
<evidence type="ECO:0000256" key="2">
    <source>
        <dbReference type="ARBA" id="ARBA00009773"/>
    </source>
</evidence>
<evidence type="ECO:0000313" key="7">
    <source>
        <dbReference type="EMBL" id="NNU42252.1"/>
    </source>
</evidence>
<feature type="transmembrane region" description="Helical" evidence="6">
    <location>
        <begin position="12"/>
        <end position="42"/>
    </location>
</feature>
<reference evidence="7 8" key="1">
    <citation type="submission" date="2020-05" db="EMBL/GenBank/DDBJ databases">
        <authorList>
            <person name="Khan S.A."/>
            <person name="Jeon C.O."/>
            <person name="Chun B.H."/>
        </authorList>
    </citation>
    <scope>NUCLEOTIDE SEQUENCE [LARGE SCALE GENOMIC DNA]</scope>
    <source>
        <strain evidence="7 8">B156</strain>
    </source>
</reference>
<protein>
    <submittedName>
        <fullName evidence="7">AI-2E family transporter</fullName>
    </submittedName>
</protein>
<reference evidence="7 8" key="2">
    <citation type="submission" date="2020-06" db="EMBL/GenBank/DDBJ databases">
        <title>Ramlibacter rhizophilus sp. nov., isolated from rhizosphere soil of national flower Mugunghwa from South Korea.</title>
        <authorList>
            <person name="Zheng-Fei Y."/>
            <person name="Huan T."/>
        </authorList>
    </citation>
    <scope>NUCLEOTIDE SEQUENCE [LARGE SCALE GENOMIC DNA]</scope>
    <source>
        <strain evidence="7 8">B156</strain>
    </source>
</reference>
<evidence type="ECO:0000256" key="3">
    <source>
        <dbReference type="ARBA" id="ARBA00022692"/>
    </source>
</evidence>
<organism evidence="7 8">
    <name type="scientific">Ramlibacter montanisoli</name>
    <dbReference type="NCBI Taxonomy" id="2732512"/>
    <lineage>
        <taxon>Bacteria</taxon>
        <taxon>Pseudomonadati</taxon>
        <taxon>Pseudomonadota</taxon>
        <taxon>Betaproteobacteria</taxon>
        <taxon>Burkholderiales</taxon>
        <taxon>Comamonadaceae</taxon>
        <taxon>Ramlibacter</taxon>
    </lineage>
</organism>
<feature type="transmembrane region" description="Helical" evidence="6">
    <location>
        <begin position="241"/>
        <end position="269"/>
    </location>
</feature>
<dbReference type="RefSeq" id="WP_171556629.1">
    <property type="nucleotide sequence ID" value="NZ_JABFCS010000001.1"/>
</dbReference>
<comment type="subcellular location">
    <subcellularLocation>
        <location evidence="1">Membrane</location>
        <topology evidence="1">Multi-pass membrane protein</topology>
    </subcellularLocation>
</comment>
<proteinExistence type="inferred from homology"/>
<dbReference type="PANTHER" id="PTHR21716:SF64">
    <property type="entry name" value="AI-2 TRANSPORT PROTEIN TQSA"/>
    <property type="match status" value="1"/>
</dbReference>
<keyword evidence="4 6" id="KW-1133">Transmembrane helix</keyword>
<dbReference type="GO" id="GO:0016020">
    <property type="term" value="C:membrane"/>
    <property type="evidence" value="ECO:0007669"/>
    <property type="project" value="UniProtKB-SubCell"/>
</dbReference>
<keyword evidence="8" id="KW-1185">Reference proteome</keyword>
<feature type="transmembrane region" description="Helical" evidence="6">
    <location>
        <begin position="308"/>
        <end position="341"/>
    </location>
</feature>